<dbReference type="EMBL" id="RBOA01000123">
    <property type="protein sequence ID" value="RMM02328.1"/>
    <property type="molecule type" value="Genomic_DNA"/>
</dbReference>
<dbReference type="Proteomes" id="UP000272627">
    <property type="component" value="Unassembled WGS sequence"/>
</dbReference>
<evidence type="ECO:0000313" key="2">
    <source>
        <dbReference type="EMBL" id="KPX23751.1"/>
    </source>
</evidence>
<evidence type="ECO:0000313" key="3">
    <source>
        <dbReference type="EMBL" id="RMM02328.1"/>
    </source>
</evidence>
<dbReference type="PATRIC" id="fig|129137.4.peg.5934"/>
<reference evidence="2 4" key="1">
    <citation type="submission" date="2015-09" db="EMBL/GenBank/DDBJ databases">
        <title>Genome announcement of multiple Pseudomonas syringae strains.</title>
        <authorList>
            <person name="Thakur S."/>
            <person name="Wang P.W."/>
            <person name="Gong Y."/>
            <person name="Weir B.S."/>
            <person name="Guttman D.S."/>
        </authorList>
    </citation>
    <scope>NUCLEOTIDE SEQUENCE [LARGE SCALE GENOMIC DNA]</scope>
    <source>
        <strain evidence="2 4">ICMP4455</strain>
    </source>
</reference>
<sequence length="125" mass="14314">MFKVYDSKVIVMMLRSAERELKFLHREVEIRHDPFVENFNMTLAQPHSKSVRLNGLATCLRLENVYWNILSGIASSNECSVNAVLSYIDREVHLRHGGVKNFSGLIRVVCVAHLLKDAHVENTHV</sequence>
<dbReference type="InterPro" id="IPR038268">
    <property type="entry name" value="RHH_sf"/>
</dbReference>
<accession>A0A0N8RFP3</accession>
<dbReference type="Proteomes" id="UP000050490">
    <property type="component" value="Unassembled WGS sequence"/>
</dbReference>
<dbReference type="Pfam" id="PF13467">
    <property type="entry name" value="RHH_4"/>
    <property type="match status" value="1"/>
</dbReference>
<name>A0A0N8RFP3_PSEA0</name>
<reference evidence="3 5" key="2">
    <citation type="submission" date="2018-08" db="EMBL/GenBank/DDBJ databases">
        <title>Recombination of ecologically and evolutionarily significant loci maintains genetic cohesion in the Pseudomonas syringae species complex.</title>
        <authorList>
            <person name="Dillon M."/>
            <person name="Thakur S."/>
            <person name="Almeida R.N.D."/>
            <person name="Weir B.S."/>
            <person name="Guttman D.S."/>
        </authorList>
    </citation>
    <scope>NUCLEOTIDE SEQUENCE [LARGE SCALE GENOMIC DNA]</scope>
    <source>
        <strain evidence="3 5">ICMP 8636</strain>
    </source>
</reference>
<feature type="domain" description="Ribbon-helix-helix" evidence="1">
    <location>
        <begin position="47"/>
        <end position="114"/>
    </location>
</feature>
<evidence type="ECO:0000313" key="4">
    <source>
        <dbReference type="Proteomes" id="UP000050490"/>
    </source>
</evidence>
<dbReference type="AlphaFoldDB" id="A0A0N8RFP3"/>
<dbReference type="InterPro" id="IPR027373">
    <property type="entry name" value="RHH_dom"/>
</dbReference>
<organism evidence="2 4">
    <name type="scientific">Pseudomonas amygdali pv. eriobotryae</name>
    <dbReference type="NCBI Taxonomy" id="129137"/>
    <lineage>
        <taxon>Bacteria</taxon>
        <taxon>Pseudomonadati</taxon>
        <taxon>Pseudomonadota</taxon>
        <taxon>Gammaproteobacteria</taxon>
        <taxon>Pseudomonadales</taxon>
        <taxon>Pseudomonadaceae</taxon>
        <taxon>Pseudomonas</taxon>
        <taxon>Pseudomonas amygdali</taxon>
    </lineage>
</organism>
<evidence type="ECO:0000259" key="1">
    <source>
        <dbReference type="Pfam" id="PF13467"/>
    </source>
</evidence>
<comment type="caution">
    <text evidence="2">The sequence shown here is derived from an EMBL/GenBank/DDBJ whole genome shotgun (WGS) entry which is preliminary data.</text>
</comment>
<evidence type="ECO:0000313" key="5">
    <source>
        <dbReference type="Proteomes" id="UP000272627"/>
    </source>
</evidence>
<gene>
    <name evidence="2" type="ORF">ALO70_04101</name>
    <name evidence="3" type="ORF">ALQ86_01954</name>
</gene>
<protein>
    <recommendedName>
        <fullName evidence="1">Ribbon-helix-helix domain-containing protein</fullName>
    </recommendedName>
</protein>
<dbReference type="EMBL" id="LJQI01000333">
    <property type="protein sequence ID" value="KPX23751.1"/>
    <property type="molecule type" value="Genomic_DNA"/>
</dbReference>
<dbReference type="Gene3D" id="1.10.3990.20">
    <property type="entry name" value="protein bp1543"/>
    <property type="match status" value="1"/>
</dbReference>
<proteinExistence type="predicted"/>